<proteinExistence type="predicted"/>
<accession>A0A9D6LBF5</accession>
<comment type="caution">
    <text evidence="2">The sequence shown here is derived from an EMBL/GenBank/DDBJ whole genome shotgun (WGS) entry which is preliminary data.</text>
</comment>
<gene>
    <name evidence="2" type="ORF">HY076_08685</name>
</gene>
<evidence type="ECO:0000313" key="3">
    <source>
        <dbReference type="Proteomes" id="UP000807850"/>
    </source>
</evidence>
<dbReference type="AlphaFoldDB" id="A0A9D6LBF5"/>
<evidence type="ECO:0000313" key="2">
    <source>
        <dbReference type="EMBL" id="MBI3540332.1"/>
    </source>
</evidence>
<dbReference type="Proteomes" id="UP000807850">
    <property type="component" value="Unassembled WGS sequence"/>
</dbReference>
<keyword evidence="1" id="KW-1133">Transmembrane helix</keyword>
<feature type="transmembrane region" description="Helical" evidence="1">
    <location>
        <begin position="121"/>
        <end position="143"/>
    </location>
</feature>
<feature type="transmembrane region" description="Helical" evidence="1">
    <location>
        <begin position="60"/>
        <end position="79"/>
    </location>
</feature>
<evidence type="ECO:0000256" key="1">
    <source>
        <dbReference type="SAM" id="Phobius"/>
    </source>
</evidence>
<feature type="transmembrane region" description="Helical" evidence="1">
    <location>
        <begin position="211"/>
        <end position="228"/>
    </location>
</feature>
<reference evidence="2" key="1">
    <citation type="submission" date="2020-07" db="EMBL/GenBank/DDBJ databases">
        <title>Huge and variable diversity of episymbiotic CPR bacteria and DPANN archaea in groundwater ecosystems.</title>
        <authorList>
            <person name="He C.Y."/>
            <person name="Keren R."/>
            <person name="Whittaker M."/>
            <person name="Farag I.F."/>
            <person name="Doudna J."/>
            <person name="Cate J.H.D."/>
            <person name="Banfield J.F."/>
        </authorList>
    </citation>
    <scope>NUCLEOTIDE SEQUENCE</scope>
    <source>
        <strain evidence="2">NC_groundwater_928_Pr1_S-0.2um_72_17</strain>
    </source>
</reference>
<sequence length="447" mass="46451">ALALALAAVLVSDRLGAWRVIAAALFGAAMFAKESVFFLPLVLLVPGGDDSRLGDRARRAAPLLIAGLIAAIVLLMSRAEAAHLGGEAYERAFGANILLNLTTYAHWAVDLHGVLPGQVSAIAAGAWPAGALVTLGLAVLAFAAWRRAPLAAFGAAWWLAALVPVLPLVHHTYLYYLYVPLAGLALALGGAIELARSWLTAAPGAGDRLRSPALAAIVLTLVATHALMSDRLLAERLALHMPGTGIPLDPDLRKSEMARHTAAGVAQGLAGERAGVAFILPSELSQVYSTATGAKQAPGLPDSVSYPMLEGALDGGAGLRVLVANVDSVAFLPGWKPGYGAFEMFSQSADGTVFPLGRGADGFASAGAAMRRSGDVAPAVRLLAGAVGEFPDVARLRYEYAHALYVIGDSLGSRRELTELLRRNPTDTLAARVRADFGRTQGAAARR</sequence>
<keyword evidence="1" id="KW-0472">Membrane</keyword>
<feature type="transmembrane region" description="Helical" evidence="1">
    <location>
        <begin position="27"/>
        <end position="48"/>
    </location>
</feature>
<protein>
    <submittedName>
        <fullName evidence="2">Uncharacterized protein</fullName>
    </submittedName>
</protein>
<name>A0A9D6LBF5_UNCEI</name>
<organism evidence="2 3">
    <name type="scientific">Eiseniibacteriota bacterium</name>
    <dbReference type="NCBI Taxonomy" id="2212470"/>
    <lineage>
        <taxon>Bacteria</taxon>
        <taxon>Candidatus Eiseniibacteriota</taxon>
    </lineage>
</organism>
<feature type="non-terminal residue" evidence="2">
    <location>
        <position position="1"/>
    </location>
</feature>
<feature type="transmembrane region" description="Helical" evidence="1">
    <location>
        <begin position="150"/>
        <end position="169"/>
    </location>
</feature>
<keyword evidence="1" id="KW-0812">Transmembrane</keyword>
<feature type="transmembrane region" description="Helical" evidence="1">
    <location>
        <begin position="175"/>
        <end position="199"/>
    </location>
</feature>
<dbReference type="EMBL" id="JACQAY010000289">
    <property type="protein sequence ID" value="MBI3540332.1"/>
    <property type="molecule type" value="Genomic_DNA"/>
</dbReference>